<dbReference type="Proteomes" id="UP001295444">
    <property type="component" value="Chromosome 03"/>
</dbReference>
<sequence>MEYYLYLVGLMVCAASSQACIGSITHKTPVAVAFAGESFELECDFTISEKEPVNVTWSVISDGVTLYNGNTQVTTNYKLDLSIKVQYKSATYYCTVKCGATVKTAPQGTYIYVRDAGYSEPADVSANLRSGLITLFVLLLLLSGAGTFLLLYPWFEKNQIKLPFNKVERTTALPDTQRGSKEKAGSVYASLQLHSDDVYDVLDNENGETKPCNKKCQVQLHGVNNQSPLKKAKPQIKPTGNREKKPERKEKPPLAEKPQLHHKMTQCADCCACTLCPSASRWGTRAVVRRRDPFTARAKDGEKMEGDREERRFKTRLSKRVKRKEIMIERDMVDMRRQRGK</sequence>
<evidence type="ECO:0000256" key="1">
    <source>
        <dbReference type="SAM" id="MobiDB-lite"/>
    </source>
</evidence>
<evidence type="ECO:0000313" key="5">
    <source>
        <dbReference type="Proteomes" id="UP001295444"/>
    </source>
</evidence>
<organism evidence="4 5">
    <name type="scientific">Pelobates cultripes</name>
    <name type="common">Western spadefoot toad</name>
    <dbReference type="NCBI Taxonomy" id="61616"/>
    <lineage>
        <taxon>Eukaryota</taxon>
        <taxon>Metazoa</taxon>
        <taxon>Chordata</taxon>
        <taxon>Craniata</taxon>
        <taxon>Vertebrata</taxon>
        <taxon>Euteleostomi</taxon>
        <taxon>Amphibia</taxon>
        <taxon>Batrachia</taxon>
        <taxon>Anura</taxon>
        <taxon>Pelobatoidea</taxon>
        <taxon>Pelobatidae</taxon>
        <taxon>Pelobates</taxon>
    </lineage>
</organism>
<feature type="compositionally biased region" description="Basic and acidic residues" evidence="1">
    <location>
        <begin position="240"/>
        <end position="254"/>
    </location>
</feature>
<dbReference type="PANTHER" id="PTHR35680">
    <property type="entry name" value="NFAT ACTIVATION MOLECULE 1"/>
    <property type="match status" value="1"/>
</dbReference>
<dbReference type="InterPro" id="IPR033549">
    <property type="entry name" value="NFAM1"/>
</dbReference>
<feature type="transmembrane region" description="Helical" evidence="2">
    <location>
        <begin position="132"/>
        <end position="155"/>
    </location>
</feature>
<feature type="region of interest" description="Disordered" evidence="1">
    <location>
        <begin position="223"/>
        <end position="259"/>
    </location>
</feature>
<keyword evidence="5" id="KW-1185">Reference proteome</keyword>
<gene>
    <name evidence="4" type="ORF">PECUL_23A037748</name>
</gene>
<dbReference type="GO" id="GO:0004888">
    <property type="term" value="F:transmembrane signaling receptor activity"/>
    <property type="evidence" value="ECO:0007669"/>
    <property type="project" value="InterPro"/>
</dbReference>
<dbReference type="SUPFAM" id="SSF48726">
    <property type="entry name" value="Immunoglobulin"/>
    <property type="match status" value="1"/>
</dbReference>
<dbReference type="PANTHER" id="PTHR35680:SF1">
    <property type="entry name" value="NFAT ACTIVATION MOLECULE 1"/>
    <property type="match status" value="1"/>
</dbReference>
<reference evidence="4" key="1">
    <citation type="submission" date="2022-03" db="EMBL/GenBank/DDBJ databases">
        <authorList>
            <person name="Alioto T."/>
            <person name="Alioto T."/>
            <person name="Gomez Garrido J."/>
        </authorList>
    </citation>
    <scope>NUCLEOTIDE SEQUENCE</scope>
</reference>
<keyword evidence="2" id="KW-1133">Transmembrane helix</keyword>
<accession>A0AAD1RIK4</accession>
<dbReference type="InterPro" id="IPR036179">
    <property type="entry name" value="Ig-like_dom_sf"/>
</dbReference>
<protein>
    <submittedName>
        <fullName evidence="4">NFAT activation molecule 1</fullName>
    </submittedName>
</protein>
<keyword evidence="2" id="KW-0472">Membrane</keyword>
<dbReference type="GO" id="GO:0001819">
    <property type="term" value="P:positive regulation of cytokine production"/>
    <property type="evidence" value="ECO:0007669"/>
    <property type="project" value="InterPro"/>
</dbReference>
<evidence type="ECO:0000313" key="4">
    <source>
        <dbReference type="EMBL" id="CAH2272456.1"/>
    </source>
</evidence>
<evidence type="ECO:0000256" key="3">
    <source>
        <dbReference type="SAM" id="SignalP"/>
    </source>
</evidence>
<evidence type="ECO:0000256" key="2">
    <source>
        <dbReference type="SAM" id="Phobius"/>
    </source>
</evidence>
<dbReference type="GO" id="GO:0050861">
    <property type="term" value="P:positive regulation of B cell receptor signaling pathway"/>
    <property type="evidence" value="ECO:0007669"/>
    <property type="project" value="InterPro"/>
</dbReference>
<dbReference type="GO" id="GO:0045121">
    <property type="term" value="C:membrane raft"/>
    <property type="evidence" value="ECO:0007669"/>
    <property type="project" value="TreeGrafter"/>
</dbReference>
<keyword evidence="3" id="KW-0732">Signal</keyword>
<dbReference type="GO" id="GO:0050853">
    <property type="term" value="P:B cell receptor signaling pathway"/>
    <property type="evidence" value="ECO:0007669"/>
    <property type="project" value="TreeGrafter"/>
</dbReference>
<feature type="signal peptide" evidence="3">
    <location>
        <begin position="1"/>
        <end position="19"/>
    </location>
</feature>
<dbReference type="EMBL" id="OW240914">
    <property type="protein sequence ID" value="CAH2272456.1"/>
    <property type="molecule type" value="Genomic_DNA"/>
</dbReference>
<proteinExistence type="predicted"/>
<dbReference type="GO" id="GO:0045577">
    <property type="term" value="P:regulation of B cell differentiation"/>
    <property type="evidence" value="ECO:0007669"/>
    <property type="project" value="InterPro"/>
</dbReference>
<keyword evidence="2" id="KW-0812">Transmembrane</keyword>
<name>A0AAD1RIK4_PELCU</name>
<dbReference type="AlphaFoldDB" id="A0AAD1RIK4"/>
<feature type="chain" id="PRO_5041900365" evidence="3">
    <location>
        <begin position="20"/>
        <end position="341"/>
    </location>
</feature>